<organism evidence="4">
    <name type="scientific">Nilaparvata lugens</name>
    <name type="common">Brown planthopper</name>
    <dbReference type="NCBI Taxonomy" id="108931"/>
    <lineage>
        <taxon>Eukaryota</taxon>
        <taxon>Metazoa</taxon>
        <taxon>Ecdysozoa</taxon>
        <taxon>Arthropoda</taxon>
        <taxon>Hexapoda</taxon>
        <taxon>Insecta</taxon>
        <taxon>Pterygota</taxon>
        <taxon>Neoptera</taxon>
        <taxon>Paraneoptera</taxon>
        <taxon>Hemiptera</taxon>
        <taxon>Auchenorrhyncha</taxon>
        <taxon>Fulgoroidea</taxon>
        <taxon>Delphacidae</taxon>
        <taxon>Delphacinae</taxon>
        <taxon>Nilaparvata</taxon>
    </lineage>
</organism>
<reference evidence="4" key="1">
    <citation type="submission" date="2017-09" db="EMBL/GenBank/DDBJ databases">
        <authorList>
            <person name="Ehlers B."/>
            <person name="Leendertz F.H."/>
        </authorList>
    </citation>
    <scope>NUCLEOTIDE SEQUENCE</scope>
    <source>
        <strain evidence="4">NlugCpr39</strain>
    </source>
</reference>
<proteinExistence type="evidence at transcript level"/>
<reference evidence="4" key="2">
    <citation type="journal article" date="2018" name="Proc. Natl. Acad. Sci. U.S.A.">
        <title>A comprehensive omics analysis and functional survey of cuticular proteins in the brown planthopper.</title>
        <authorList>
            <person name="Pan P.L."/>
            <person name="Ye Y.X."/>
            <person name="Lou Y.H."/>
            <person name="Lu J.B."/>
            <person name="Cheng C."/>
            <person name="Shen Y."/>
            <person name="Moussian B."/>
            <person name="Zhang C.X."/>
        </authorList>
    </citation>
    <scope>NUCLEOTIDE SEQUENCE</scope>
    <source>
        <strain evidence="4">NlugCpr39</strain>
    </source>
</reference>
<dbReference type="PRINTS" id="PR00947">
    <property type="entry name" value="CUTICLE"/>
</dbReference>
<dbReference type="Pfam" id="PF00379">
    <property type="entry name" value="Chitin_bind_4"/>
    <property type="match status" value="1"/>
</dbReference>
<name>A0A2S1ZS95_NILLU</name>
<dbReference type="InterPro" id="IPR051217">
    <property type="entry name" value="Insect_Cuticle_Struc_Prot"/>
</dbReference>
<keyword evidence="1 2" id="KW-0193">Cuticle</keyword>
<evidence type="ECO:0000256" key="3">
    <source>
        <dbReference type="SAM" id="SignalP"/>
    </source>
</evidence>
<keyword evidence="3" id="KW-0732">Signal</keyword>
<dbReference type="InterPro" id="IPR031311">
    <property type="entry name" value="CHIT_BIND_RR_consensus"/>
</dbReference>
<dbReference type="GO" id="GO:0005615">
    <property type="term" value="C:extracellular space"/>
    <property type="evidence" value="ECO:0007669"/>
    <property type="project" value="TreeGrafter"/>
</dbReference>
<protein>
    <submittedName>
        <fullName evidence="4">Cuticular protein</fullName>
    </submittedName>
</protein>
<sequence length="144" mass="15556">MASKVMFVVASASVLVALVNAVYVPAAPVYHAAPHAAPVYAKHVVAEPVYPDAHPQYTFEYAVKDDHTYDVKSQHETRDGDVVKGVYSLVEPDGSKRTVEYTADDHNGFNAVVHKEAAAHPVAYAPAPKVYAAPVIKYAPAPHY</sequence>
<dbReference type="PANTHER" id="PTHR12236">
    <property type="entry name" value="STRUCTURAL CONTITUENT OF CUTICLE"/>
    <property type="match status" value="1"/>
</dbReference>
<dbReference type="PROSITE" id="PS51155">
    <property type="entry name" value="CHIT_BIND_RR_2"/>
    <property type="match status" value="1"/>
</dbReference>
<dbReference type="OrthoDB" id="8021718at2759"/>
<dbReference type="PANTHER" id="PTHR12236:SF75">
    <property type="entry name" value="CUTICULAR PROTEIN 62BB, ISOFORM A"/>
    <property type="match status" value="1"/>
</dbReference>
<feature type="chain" id="PRO_5015422752" evidence="3">
    <location>
        <begin position="22"/>
        <end position="144"/>
    </location>
</feature>
<dbReference type="EMBL" id="MF942812">
    <property type="protein sequence ID" value="AWK28335.1"/>
    <property type="molecule type" value="mRNA"/>
</dbReference>
<dbReference type="AlphaFoldDB" id="A0A2S1ZS95"/>
<dbReference type="GO" id="GO:0042302">
    <property type="term" value="F:structural constituent of cuticle"/>
    <property type="evidence" value="ECO:0007669"/>
    <property type="project" value="UniProtKB-UniRule"/>
</dbReference>
<dbReference type="GO" id="GO:0031012">
    <property type="term" value="C:extracellular matrix"/>
    <property type="evidence" value="ECO:0007669"/>
    <property type="project" value="TreeGrafter"/>
</dbReference>
<dbReference type="PROSITE" id="PS00233">
    <property type="entry name" value="CHIT_BIND_RR_1"/>
    <property type="match status" value="1"/>
</dbReference>
<accession>A0A2S1ZS95</accession>
<evidence type="ECO:0000313" key="4">
    <source>
        <dbReference type="EMBL" id="AWK28335.1"/>
    </source>
</evidence>
<evidence type="ECO:0000256" key="1">
    <source>
        <dbReference type="ARBA" id="ARBA00022460"/>
    </source>
</evidence>
<feature type="signal peptide" evidence="3">
    <location>
        <begin position="1"/>
        <end position="21"/>
    </location>
</feature>
<dbReference type="InterPro" id="IPR000618">
    <property type="entry name" value="Insect_cuticle"/>
</dbReference>
<evidence type="ECO:0000256" key="2">
    <source>
        <dbReference type="PROSITE-ProRule" id="PRU00497"/>
    </source>
</evidence>